<dbReference type="GO" id="GO:0009234">
    <property type="term" value="P:menaquinone biosynthetic process"/>
    <property type="evidence" value="ECO:0007669"/>
    <property type="project" value="UniProtKB-UniRule"/>
</dbReference>
<gene>
    <name evidence="4" type="primary">menC</name>
    <name evidence="6" type="ORF">FHX48_000386</name>
</gene>
<keyword evidence="2 4" id="KW-0460">Magnesium</keyword>
<dbReference type="Pfam" id="PF13378">
    <property type="entry name" value="MR_MLE_C"/>
    <property type="match status" value="1"/>
</dbReference>
<comment type="function">
    <text evidence="4">Converts 2-succinyl-6-hydroxy-2,4-cyclohexadiene-1-carboxylate (SHCHC) to 2-succinylbenzoate (OSB).</text>
</comment>
<comment type="caution">
    <text evidence="6">The sequence shown here is derived from an EMBL/GenBank/DDBJ whole genome shotgun (WGS) entry which is preliminary data.</text>
</comment>
<dbReference type="InterPro" id="IPR013342">
    <property type="entry name" value="Mandelate_racemase_C"/>
</dbReference>
<dbReference type="EC" id="4.2.1.113" evidence="4"/>
<feature type="binding site" evidence="4">
    <location>
        <position position="209"/>
    </location>
    <ligand>
        <name>Mg(2+)</name>
        <dbReference type="ChEBI" id="CHEBI:18420"/>
    </ligand>
</feature>
<dbReference type="GO" id="GO:0043748">
    <property type="term" value="F:O-succinylbenzoate synthase activity"/>
    <property type="evidence" value="ECO:0007669"/>
    <property type="project" value="UniProtKB-EC"/>
</dbReference>
<comment type="cofactor">
    <cofactor evidence="4">
        <name>a divalent metal cation</name>
        <dbReference type="ChEBI" id="CHEBI:60240"/>
    </cofactor>
</comment>
<dbReference type="SFLD" id="SFLDG00180">
    <property type="entry name" value="muconate_cycloisomerase"/>
    <property type="match status" value="1"/>
</dbReference>
<evidence type="ECO:0000313" key="7">
    <source>
        <dbReference type="Proteomes" id="UP000526083"/>
    </source>
</evidence>
<reference evidence="6 7" key="1">
    <citation type="submission" date="2020-07" db="EMBL/GenBank/DDBJ databases">
        <title>Sequencing the genomes of 1000 actinobacteria strains.</title>
        <authorList>
            <person name="Klenk H.-P."/>
        </authorList>
    </citation>
    <scope>NUCLEOTIDE SEQUENCE [LARGE SCALE GENOMIC DNA]</scope>
    <source>
        <strain evidence="6 7">DSM 27576</strain>
    </source>
</reference>
<evidence type="ECO:0000256" key="1">
    <source>
        <dbReference type="ARBA" id="ARBA00022723"/>
    </source>
</evidence>
<keyword evidence="7" id="KW-1185">Reference proteome</keyword>
<dbReference type="UniPathway" id="UPA01057">
    <property type="reaction ID" value="UER00165"/>
</dbReference>
<dbReference type="EMBL" id="JACGWY010000001">
    <property type="protein sequence ID" value="MBA8815334.1"/>
    <property type="molecule type" value="Genomic_DNA"/>
</dbReference>
<dbReference type="SFLD" id="SFLDS00001">
    <property type="entry name" value="Enolase"/>
    <property type="match status" value="1"/>
</dbReference>
<dbReference type="PANTHER" id="PTHR48073:SF2">
    <property type="entry name" value="O-SUCCINYLBENZOATE SYNTHASE"/>
    <property type="match status" value="1"/>
</dbReference>
<dbReference type="NCBIfam" id="NF002782">
    <property type="entry name" value="PRK02901.1"/>
    <property type="match status" value="1"/>
</dbReference>
<evidence type="ECO:0000313" key="6">
    <source>
        <dbReference type="EMBL" id="MBA8815334.1"/>
    </source>
</evidence>
<feature type="domain" description="Mandelate racemase/muconate lactonizing enzyme C-terminal" evidence="5">
    <location>
        <begin position="103"/>
        <end position="202"/>
    </location>
</feature>
<dbReference type="PANTHER" id="PTHR48073">
    <property type="entry name" value="O-SUCCINYLBENZOATE SYNTHASE-RELATED"/>
    <property type="match status" value="1"/>
</dbReference>
<proteinExistence type="inferred from homology"/>
<dbReference type="CDD" id="cd03320">
    <property type="entry name" value="OSBS"/>
    <property type="match status" value="1"/>
</dbReference>
<dbReference type="Pfam" id="PF18374">
    <property type="entry name" value="Enolase_like_N"/>
    <property type="match status" value="1"/>
</dbReference>
<dbReference type="SMART" id="SM00922">
    <property type="entry name" value="MR_MLE"/>
    <property type="match status" value="1"/>
</dbReference>
<comment type="catalytic activity">
    <reaction evidence="4">
        <text>(1R,6R)-6-hydroxy-2-succinyl-cyclohexa-2,4-diene-1-carboxylate = 2-succinylbenzoate + H2O</text>
        <dbReference type="Rhea" id="RHEA:10196"/>
        <dbReference type="ChEBI" id="CHEBI:15377"/>
        <dbReference type="ChEBI" id="CHEBI:18325"/>
        <dbReference type="ChEBI" id="CHEBI:58689"/>
        <dbReference type="EC" id="4.2.1.113"/>
    </reaction>
</comment>
<name>A0A7W3JM06_9MICO</name>
<dbReference type="PROSITE" id="PS00909">
    <property type="entry name" value="MR_MLE_2"/>
    <property type="match status" value="1"/>
</dbReference>
<dbReference type="InterPro" id="IPR029065">
    <property type="entry name" value="Enolase_C-like"/>
</dbReference>
<dbReference type="GO" id="GO:0009063">
    <property type="term" value="P:amino acid catabolic process"/>
    <property type="evidence" value="ECO:0007669"/>
    <property type="project" value="InterPro"/>
</dbReference>
<dbReference type="UniPathway" id="UPA00079"/>
<protein>
    <recommendedName>
        <fullName evidence="4">o-succinylbenzoate synthase</fullName>
        <shortName evidence="4">OSB synthase</shortName>
        <shortName evidence="4">OSBS</shortName>
        <ecNumber evidence="4">4.2.1.113</ecNumber>
    </recommendedName>
    <alternativeName>
        <fullName evidence="4">4-(2'-carboxyphenyl)-4-oxybutyric acid synthase</fullName>
    </alternativeName>
    <alternativeName>
        <fullName evidence="4">o-succinylbenzoic acid synthase</fullName>
    </alternativeName>
</protein>
<feature type="binding site" evidence="4">
    <location>
        <position position="183"/>
    </location>
    <ligand>
        <name>Mg(2+)</name>
        <dbReference type="ChEBI" id="CHEBI:18420"/>
    </ligand>
</feature>
<feature type="binding site" evidence="4">
    <location>
        <position position="157"/>
    </location>
    <ligand>
        <name>Mg(2+)</name>
        <dbReference type="ChEBI" id="CHEBI:18420"/>
    </ligand>
</feature>
<dbReference type="GO" id="GO:0000287">
    <property type="term" value="F:magnesium ion binding"/>
    <property type="evidence" value="ECO:0007669"/>
    <property type="project" value="UniProtKB-UniRule"/>
</dbReference>
<comment type="pathway">
    <text evidence="4">Quinol/quinone metabolism; 1,4-dihydroxy-2-naphthoate biosynthesis; 1,4-dihydroxy-2-naphthoate from chorismate: step 4/7.</text>
</comment>
<dbReference type="InterPro" id="IPR010196">
    <property type="entry name" value="OSB_synthase_MenC1"/>
</dbReference>
<dbReference type="InterPro" id="IPR036849">
    <property type="entry name" value="Enolase-like_C_sf"/>
</dbReference>
<comment type="pathway">
    <text evidence="4">Quinol/quinone metabolism; menaquinone biosynthesis.</text>
</comment>
<evidence type="ECO:0000256" key="3">
    <source>
        <dbReference type="ARBA" id="ARBA00023239"/>
    </source>
</evidence>
<dbReference type="Gene3D" id="3.20.20.120">
    <property type="entry name" value="Enolase-like C-terminal domain"/>
    <property type="match status" value="1"/>
</dbReference>
<accession>A0A7W3JM06</accession>
<dbReference type="Proteomes" id="UP000526083">
    <property type="component" value="Unassembled WGS sequence"/>
</dbReference>
<comment type="similarity">
    <text evidence="4">Belongs to the mandelate racemase/muconate lactonizing enzyme family. MenC type 1 subfamily.</text>
</comment>
<keyword evidence="1 4" id="KW-0479">Metal-binding</keyword>
<keyword evidence="3 4" id="KW-0456">Lyase</keyword>
<keyword evidence="4" id="KW-0474">Menaquinone biosynthesis</keyword>
<feature type="active site" description="Proton acceptor" evidence="4">
    <location>
        <position position="233"/>
    </location>
</feature>
<feature type="active site" description="Proton donor" evidence="4">
    <location>
        <position position="126"/>
    </location>
</feature>
<dbReference type="InterPro" id="IPR018110">
    <property type="entry name" value="Mandel_Rmase/mucon_lact_enz_CS"/>
</dbReference>
<evidence type="ECO:0000256" key="2">
    <source>
        <dbReference type="ARBA" id="ARBA00022842"/>
    </source>
</evidence>
<dbReference type="SFLD" id="SFLDF00009">
    <property type="entry name" value="o-succinylbenzoate_synthase"/>
    <property type="match status" value="1"/>
</dbReference>
<evidence type="ECO:0000259" key="5">
    <source>
        <dbReference type="SMART" id="SM00922"/>
    </source>
</evidence>
<organism evidence="6 7">
    <name type="scientific">Microbacterium halimionae</name>
    <dbReference type="NCBI Taxonomy" id="1526413"/>
    <lineage>
        <taxon>Bacteria</taxon>
        <taxon>Bacillati</taxon>
        <taxon>Actinomycetota</taxon>
        <taxon>Actinomycetes</taxon>
        <taxon>Micrococcales</taxon>
        <taxon>Microbacteriaceae</taxon>
        <taxon>Microbacterium</taxon>
    </lineage>
</organism>
<sequence length="349" mass="37039">MSISMSTAYDRVHDGAVKATLPPLEELLSSAHVVTLPLATRFRGIEVREAMLFDGPEGWTEFSPFLEYGDAEAATWLAAAIDFGWMPQPPARRGTVGVNATVPAVPAASVGDVLARFDGCRTAKVKVAERGQTLADDIARVRAVREVMGIEGRVRIDANGGWNVDEAEHAIHALADCDLEYVEQPCASVPELVELRRRVKFHGIPIAADESVRKAEDPLAVARAGAADILIVKVQPLGGVSRALDIVSRAGLPAVVSSALDTSIGLSMGAALAAALPDLDYDCGLGTASLLLADVMEQPLRPRSGAISTARVAADESTLAKNAASADRFDWWTSRLSRCYEILSASAEQ</sequence>
<dbReference type="HAMAP" id="MF_00470">
    <property type="entry name" value="MenC_1"/>
    <property type="match status" value="1"/>
</dbReference>
<dbReference type="AlphaFoldDB" id="A0A7W3JM06"/>
<evidence type="ECO:0000256" key="4">
    <source>
        <dbReference type="HAMAP-Rule" id="MF_00470"/>
    </source>
</evidence>
<dbReference type="SUPFAM" id="SSF51604">
    <property type="entry name" value="Enolase C-terminal domain-like"/>
    <property type="match status" value="1"/>
</dbReference>